<evidence type="ECO:0000313" key="11">
    <source>
        <dbReference type="Proteomes" id="UP001069802"/>
    </source>
</evidence>
<proteinExistence type="inferred from homology"/>
<evidence type="ECO:0000256" key="4">
    <source>
        <dbReference type="ARBA" id="ARBA00022729"/>
    </source>
</evidence>
<feature type="signal peptide" evidence="7">
    <location>
        <begin position="1"/>
        <end position="28"/>
    </location>
</feature>
<organism evidence="10 11">
    <name type="scientific">Kiloniella laminariae</name>
    <dbReference type="NCBI Taxonomy" id="454162"/>
    <lineage>
        <taxon>Bacteria</taxon>
        <taxon>Pseudomonadati</taxon>
        <taxon>Pseudomonadota</taxon>
        <taxon>Alphaproteobacteria</taxon>
        <taxon>Rhodospirillales</taxon>
        <taxon>Kiloniellaceae</taxon>
        <taxon>Kiloniella</taxon>
    </lineage>
</organism>
<comment type="caution">
    <text evidence="10">The sequence shown here is derived from an EMBL/GenBank/DDBJ whole genome shotgun (WGS) entry which is preliminary data.</text>
</comment>
<keyword evidence="6 7" id="KW-0408">Iron</keyword>
<keyword evidence="5" id="KW-0201">Cytochrome c-type biogenesis</keyword>
<accession>A0ABT4LIN5</accession>
<dbReference type="PANTHER" id="PTHR47870">
    <property type="entry name" value="CYTOCHROME C-TYPE BIOGENESIS PROTEIN CCMH"/>
    <property type="match status" value="1"/>
</dbReference>
<dbReference type="RefSeq" id="WP_269423127.1">
    <property type="nucleotide sequence ID" value="NZ_JAPWGY010000003.1"/>
</dbReference>
<feature type="domain" description="CcmH/CycL/Ccl2/NrfF N-terminal" evidence="9">
    <location>
        <begin position="17"/>
        <end position="157"/>
    </location>
</feature>
<keyword evidence="7" id="KW-0472">Membrane</keyword>
<dbReference type="Pfam" id="PF03918">
    <property type="entry name" value="CcmH"/>
    <property type="match status" value="1"/>
</dbReference>
<reference evidence="10" key="1">
    <citation type="submission" date="2022-12" db="EMBL/GenBank/DDBJ databases">
        <title>Bacterial isolates from different developmental stages of Nematostella vectensis.</title>
        <authorList>
            <person name="Fraune S."/>
        </authorList>
    </citation>
    <scope>NUCLEOTIDE SEQUENCE</scope>
    <source>
        <strain evidence="10">G21630-S1</strain>
    </source>
</reference>
<evidence type="ECO:0000256" key="2">
    <source>
        <dbReference type="ARBA" id="ARBA00022617"/>
    </source>
</evidence>
<dbReference type="Proteomes" id="UP001069802">
    <property type="component" value="Unassembled WGS sequence"/>
</dbReference>
<keyword evidence="7" id="KW-1133">Transmembrane helix</keyword>
<evidence type="ECO:0000256" key="7">
    <source>
        <dbReference type="RuleBase" id="RU364112"/>
    </source>
</evidence>
<dbReference type="InterPro" id="IPR038297">
    <property type="entry name" value="CcmH/CycL/NrfF/Ccl2_sf"/>
</dbReference>
<evidence type="ECO:0000256" key="8">
    <source>
        <dbReference type="SAM" id="MobiDB-lite"/>
    </source>
</evidence>
<gene>
    <name evidence="10" type="ORF">O4H49_09150</name>
</gene>
<dbReference type="Gene3D" id="1.10.8.640">
    <property type="entry name" value="Cytochrome C biogenesis protein"/>
    <property type="match status" value="1"/>
</dbReference>
<comment type="function">
    <text evidence="7">Possible subunit of a heme lyase.</text>
</comment>
<dbReference type="InterPro" id="IPR051263">
    <property type="entry name" value="C-type_cytochrome_biogenesis"/>
</dbReference>
<evidence type="ECO:0000313" key="10">
    <source>
        <dbReference type="EMBL" id="MCZ4280941.1"/>
    </source>
</evidence>
<dbReference type="EMBL" id="JAPWGY010000003">
    <property type="protein sequence ID" value="MCZ4280941.1"/>
    <property type="molecule type" value="Genomic_DNA"/>
</dbReference>
<evidence type="ECO:0000259" key="9">
    <source>
        <dbReference type="Pfam" id="PF03918"/>
    </source>
</evidence>
<evidence type="ECO:0000256" key="3">
    <source>
        <dbReference type="ARBA" id="ARBA00022723"/>
    </source>
</evidence>
<keyword evidence="3 7" id="KW-0479">Metal-binding</keyword>
<evidence type="ECO:0000256" key="6">
    <source>
        <dbReference type="ARBA" id="ARBA00023004"/>
    </source>
</evidence>
<feature type="region of interest" description="Disordered" evidence="8">
    <location>
        <begin position="140"/>
        <end position="167"/>
    </location>
</feature>
<keyword evidence="7" id="KW-0812">Transmembrane</keyword>
<dbReference type="PANTHER" id="PTHR47870:SF1">
    <property type="entry name" value="CYTOCHROME C-TYPE BIOGENESIS PROTEIN CCMH"/>
    <property type="match status" value="1"/>
</dbReference>
<feature type="transmembrane region" description="Helical" evidence="7">
    <location>
        <begin position="112"/>
        <end position="133"/>
    </location>
</feature>
<protein>
    <recommendedName>
        <fullName evidence="7">Cytochrome c-type biogenesis protein</fullName>
    </recommendedName>
</protein>
<dbReference type="CDD" id="cd16378">
    <property type="entry name" value="CcmH_N"/>
    <property type="match status" value="1"/>
</dbReference>
<evidence type="ECO:0000256" key="1">
    <source>
        <dbReference type="ARBA" id="ARBA00010342"/>
    </source>
</evidence>
<dbReference type="InterPro" id="IPR005616">
    <property type="entry name" value="CcmH/CycL/Ccl2/NrfF_N"/>
</dbReference>
<name>A0ABT4LIN5_9PROT</name>
<evidence type="ECO:0000256" key="5">
    <source>
        <dbReference type="ARBA" id="ARBA00022748"/>
    </source>
</evidence>
<feature type="chain" id="PRO_5045011767" description="Cytochrome c-type biogenesis protein" evidence="7">
    <location>
        <begin position="29"/>
        <end position="167"/>
    </location>
</feature>
<comment type="similarity">
    <text evidence="1 7">Belongs to the CcmH/CycL/Ccl2/NrfF family.</text>
</comment>
<keyword evidence="2 7" id="KW-0349">Heme</keyword>
<keyword evidence="4 7" id="KW-0732">Signal</keyword>
<sequence>MRATINATGLGLLFFTLMLLMAINLAHAVEPDEILDDPVLEARAREISQEVRCPVCQNEPIDSSNAELARELRLVVRERLVAGDSDEQVKNYLADRYGDFVLFRPPVKTTTYLLWAGPGLFFLLGGVGVFFFYRGSRRQKVPTPLSPEEQSKLDQLLADKSGKEDSA</sequence>
<keyword evidence="11" id="KW-1185">Reference proteome</keyword>